<dbReference type="Proteomes" id="UP000223968">
    <property type="component" value="Unassembled WGS sequence"/>
</dbReference>
<protein>
    <submittedName>
        <fullName evidence="1">Uncharacterized protein</fullName>
    </submittedName>
</protein>
<gene>
    <name evidence="1" type="ORF">AJ79_05912</name>
</gene>
<dbReference type="AlphaFoldDB" id="A0A2B7XIW1"/>
<accession>A0A2B7XIW1</accession>
<reference evidence="1 2" key="1">
    <citation type="submission" date="2017-10" db="EMBL/GenBank/DDBJ databases">
        <title>Comparative genomics in systemic dimorphic fungi from Ajellomycetaceae.</title>
        <authorList>
            <person name="Munoz J.F."/>
            <person name="Mcewen J.G."/>
            <person name="Clay O.K."/>
            <person name="Cuomo C.A."/>
        </authorList>
    </citation>
    <scope>NUCLEOTIDE SEQUENCE [LARGE SCALE GENOMIC DNA]</scope>
    <source>
        <strain evidence="1 2">UAMH5409</strain>
    </source>
</reference>
<organism evidence="1 2">
    <name type="scientific">Helicocarpus griseus UAMH5409</name>
    <dbReference type="NCBI Taxonomy" id="1447875"/>
    <lineage>
        <taxon>Eukaryota</taxon>
        <taxon>Fungi</taxon>
        <taxon>Dikarya</taxon>
        <taxon>Ascomycota</taxon>
        <taxon>Pezizomycotina</taxon>
        <taxon>Eurotiomycetes</taxon>
        <taxon>Eurotiomycetidae</taxon>
        <taxon>Onygenales</taxon>
        <taxon>Ajellomycetaceae</taxon>
        <taxon>Helicocarpus</taxon>
    </lineage>
</organism>
<dbReference type="EMBL" id="PDNB01000099">
    <property type="protein sequence ID" value="PGH08721.1"/>
    <property type="molecule type" value="Genomic_DNA"/>
</dbReference>
<comment type="caution">
    <text evidence="1">The sequence shown here is derived from an EMBL/GenBank/DDBJ whole genome shotgun (WGS) entry which is preliminary data.</text>
</comment>
<sequence length="168" mass="19350">MAIATEVAECRQLLDELLKSVTEDEFHMQEAESHISKFNNLWIKQNSIFAPTRESMDWRLRHTSMQKIMLTELELLKSNLTKAKQASVSKGAAGSSEGGSLALLKNIHKALNDFLDFPIYNKLRRNGTGYRELEAKHKYANDVDLTEKFRTGRRKDHILVIARFKSER</sequence>
<proteinExistence type="predicted"/>
<keyword evidence="2" id="KW-1185">Reference proteome</keyword>
<evidence type="ECO:0000313" key="1">
    <source>
        <dbReference type="EMBL" id="PGH08721.1"/>
    </source>
</evidence>
<dbReference type="STRING" id="1447875.A0A2B7XIW1"/>
<evidence type="ECO:0000313" key="2">
    <source>
        <dbReference type="Proteomes" id="UP000223968"/>
    </source>
</evidence>
<dbReference type="OrthoDB" id="20872at2759"/>
<name>A0A2B7XIW1_9EURO</name>